<evidence type="ECO:0000256" key="3">
    <source>
        <dbReference type="RuleBase" id="RU000363"/>
    </source>
</evidence>
<dbReference type="PROSITE" id="PS00061">
    <property type="entry name" value="ADH_SHORT"/>
    <property type="match status" value="1"/>
</dbReference>
<keyword evidence="2" id="KW-0560">Oxidoreductase</keyword>
<dbReference type="InterPro" id="IPR020904">
    <property type="entry name" value="Sc_DH/Rdtase_CS"/>
</dbReference>
<accession>A0A936NE59</accession>
<dbReference type="SMART" id="SM00822">
    <property type="entry name" value="PKS_KR"/>
    <property type="match status" value="1"/>
</dbReference>
<gene>
    <name evidence="5" type="ORF">IPN02_11230</name>
</gene>
<dbReference type="InterPro" id="IPR057326">
    <property type="entry name" value="KR_dom"/>
</dbReference>
<dbReference type="PRINTS" id="PR00081">
    <property type="entry name" value="GDHRDH"/>
</dbReference>
<comment type="caution">
    <text evidence="5">The sequence shown here is derived from an EMBL/GenBank/DDBJ whole genome shotgun (WGS) entry which is preliminary data.</text>
</comment>
<dbReference type="GO" id="GO:0016020">
    <property type="term" value="C:membrane"/>
    <property type="evidence" value="ECO:0007669"/>
    <property type="project" value="TreeGrafter"/>
</dbReference>
<evidence type="ECO:0000313" key="6">
    <source>
        <dbReference type="Proteomes" id="UP000727993"/>
    </source>
</evidence>
<dbReference type="AlphaFoldDB" id="A0A936NE59"/>
<comment type="similarity">
    <text evidence="1 3">Belongs to the short-chain dehydrogenases/reductases (SDR) family.</text>
</comment>
<dbReference type="PANTHER" id="PTHR44196">
    <property type="entry name" value="DEHYDROGENASE/REDUCTASE SDR FAMILY MEMBER 7B"/>
    <property type="match status" value="1"/>
</dbReference>
<dbReference type="PRINTS" id="PR00080">
    <property type="entry name" value="SDRFAMILY"/>
</dbReference>
<organism evidence="5 6">
    <name type="scientific">Candidatus Neomicrothrix subdominans</name>
    <dbReference type="NCBI Taxonomy" id="2954438"/>
    <lineage>
        <taxon>Bacteria</taxon>
        <taxon>Bacillati</taxon>
        <taxon>Actinomycetota</taxon>
        <taxon>Acidimicrobiia</taxon>
        <taxon>Acidimicrobiales</taxon>
        <taxon>Microthrixaceae</taxon>
        <taxon>Candidatus Neomicrothrix</taxon>
    </lineage>
</organism>
<name>A0A936NE59_9ACTN</name>
<feature type="domain" description="Ketoreductase" evidence="4">
    <location>
        <begin position="6"/>
        <end position="182"/>
    </location>
</feature>
<protein>
    <submittedName>
        <fullName evidence="5">SDR family NAD(P)-dependent oxidoreductase</fullName>
    </submittedName>
</protein>
<dbReference type="GO" id="GO:0016491">
    <property type="term" value="F:oxidoreductase activity"/>
    <property type="evidence" value="ECO:0007669"/>
    <property type="project" value="UniProtKB-KW"/>
</dbReference>
<reference evidence="5 6" key="1">
    <citation type="submission" date="2020-10" db="EMBL/GenBank/DDBJ databases">
        <title>Connecting structure to function with the recovery of over 1000 high-quality activated sludge metagenome-assembled genomes encoding full-length rRNA genes using long-read sequencing.</title>
        <authorList>
            <person name="Singleton C.M."/>
            <person name="Petriglieri F."/>
            <person name="Kristensen J.M."/>
            <person name="Kirkegaard R.H."/>
            <person name="Michaelsen T.Y."/>
            <person name="Andersen M.H."/>
            <person name="Karst S.M."/>
            <person name="Dueholm M.S."/>
            <person name="Nielsen P.H."/>
            <person name="Albertsen M."/>
        </authorList>
    </citation>
    <scope>NUCLEOTIDE SEQUENCE [LARGE SCALE GENOMIC DNA]</scope>
    <source>
        <strain evidence="5">Lyne_18-Q3-R50-59_MAXAC.006</strain>
    </source>
</reference>
<dbReference type="EMBL" id="JADJZA010000007">
    <property type="protein sequence ID" value="MBK9297381.1"/>
    <property type="molecule type" value="Genomic_DNA"/>
</dbReference>
<proteinExistence type="inferred from homology"/>
<dbReference type="InterPro" id="IPR036291">
    <property type="entry name" value="NAD(P)-bd_dom_sf"/>
</dbReference>
<dbReference type="Gene3D" id="3.40.50.720">
    <property type="entry name" value="NAD(P)-binding Rossmann-like Domain"/>
    <property type="match status" value="1"/>
</dbReference>
<evidence type="ECO:0000256" key="1">
    <source>
        <dbReference type="ARBA" id="ARBA00006484"/>
    </source>
</evidence>
<dbReference type="InterPro" id="IPR002347">
    <property type="entry name" value="SDR_fam"/>
</dbReference>
<sequence>MELTGSRVLLTGASGGLGQAIARRLGRYGAQLTLTARNRPALDSLADETRGTVVEADLSKRSDVQRLAKMVGEFDVVIANAGVGGEASGSELSVKAIDGAIDVNLRAPMVLSGAFAQACIAAGRPGQLVLIGSLSGIAPTPDTCLYNATKFGLRGFGLSLRQDLEEYGIGVTVVEPGFIRDAGMFANNDVELPRGVRTKSPVDVAQAVEKAIRTNPAEIFVAPTELRAVATLATVAPGLSEVIQRRVGTKEMRNGTR</sequence>
<dbReference type="SUPFAM" id="SSF51735">
    <property type="entry name" value="NAD(P)-binding Rossmann-fold domains"/>
    <property type="match status" value="1"/>
</dbReference>
<dbReference type="PANTHER" id="PTHR44196:SF1">
    <property type="entry name" value="DEHYDROGENASE_REDUCTASE SDR FAMILY MEMBER 7B"/>
    <property type="match status" value="1"/>
</dbReference>
<dbReference type="Proteomes" id="UP000727993">
    <property type="component" value="Unassembled WGS sequence"/>
</dbReference>
<evidence type="ECO:0000313" key="5">
    <source>
        <dbReference type="EMBL" id="MBK9297381.1"/>
    </source>
</evidence>
<evidence type="ECO:0000259" key="4">
    <source>
        <dbReference type="SMART" id="SM00822"/>
    </source>
</evidence>
<evidence type="ECO:0000256" key="2">
    <source>
        <dbReference type="ARBA" id="ARBA00023002"/>
    </source>
</evidence>
<dbReference type="Pfam" id="PF00106">
    <property type="entry name" value="adh_short"/>
    <property type="match status" value="1"/>
</dbReference>